<dbReference type="EMBL" id="UYRV01011043">
    <property type="protein sequence ID" value="VDK57875.1"/>
    <property type="molecule type" value="Genomic_DNA"/>
</dbReference>
<keyword evidence="4" id="KW-0592">Phosphate transport</keyword>
<evidence type="ECO:0000256" key="8">
    <source>
        <dbReference type="SAM" id="Phobius"/>
    </source>
</evidence>
<evidence type="ECO:0000256" key="6">
    <source>
        <dbReference type="ARBA" id="ARBA00022989"/>
    </source>
</evidence>
<sequence length="90" mass="9421">MDIATTITSTLSTSTVVPLDRSSVLWVLIVGVIVAFFLAAGLGANDVSNTYGTSVGSGVVTIFQAYILATIFITMGAILVGETHFFSFIQ</sequence>
<organism evidence="9 10">
    <name type="scientific">Cylicostephanus goldi</name>
    <name type="common">Nematode worm</name>
    <dbReference type="NCBI Taxonomy" id="71465"/>
    <lineage>
        <taxon>Eukaryota</taxon>
        <taxon>Metazoa</taxon>
        <taxon>Ecdysozoa</taxon>
        <taxon>Nematoda</taxon>
        <taxon>Chromadorea</taxon>
        <taxon>Rhabditida</taxon>
        <taxon>Rhabditina</taxon>
        <taxon>Rhabditomorpha</taxon>
        <taxon>Strongyloidea</taxon>
        <taxon>Strongylidae</taxon>
        <taxon>Cylicostephanus</taxon>
    </lineage>
</organism>
<evidence type="ECO:0000256" key="7">
    <source>
        <dbReference type="ARBA" id="ARBA00023136"/>
    </source>
</evidence>
<keyword evidence="3" id="KW-0813">Transport</keyword>
<dbReference type="Pfam" id="PF01384">
    <property type="entry name" value="PHO4"/>
    <property type="match status" value="1"/>
</dbReference>
<evidence type="ECO:0000256" key="2">
    <source>
        <dbReference type="ARBA" id="ARBA00009916"/>
    </source>
</evidence>
<dbReference type="InterPro" id="IPR001204">
    <property type="entry name" value="Phos_transporter"/>
</dbReference>
<feature type="transmembrane region" description="Helical" evidence="8">
    <location>
        <begin position="62"/>
        <end position="81"/>
    </location>
</feature>
<keyword evidence="10" id="KW-1185">Reference proteome</keyword>
<evidence type="ECO:0000313" key="9">
    <source>
        <dbReference type="EMBL" id="VDK57875.1"/>
    </source>
</evidence>
<evidence type="ECO:0000256" key="1">
    <source>
        <dbReference type="ARBA" id="ARBA00004141"/>
    </source>
</evidence>
<dbReference type="GO" id="GO:0035435">
    <property type="term" value="P:phosphate ion transmembrane transport"/>
    <property type="evidence" value="ECO:0007669"/>
    <property type="project" value="TreeGrafter"/>
</dbReference>
<proteinExistence type="inferred from homology"/>
<keyword evidence="5 8" id="KW-0812">Transmembrane</keyword>
<protein>
    <recommendedName>
        <fullName evidence="11">Phosphate transporter</fullName>
    </recommendedName>
</protein>
<dbReference type="AlphaFoldDB" id="A0A3P6RUU3"/>
<evidence type="ECO:0000256" key="3">
    <source>
        <dbReference type="ARBA" id="ARBA00022448"/>
    </source>
</evidence>
<dbReference type="GO" id="GO:0016020">
    <property type="term" value="C:membrane"/>
    <property type="evidence" value="ECO:0007669"/>
    <property type="project" value="UniProtKB-SubCell"/>
</dbReference>
<dbReference type="PANTHER" id="PTHR11101">
    <property type="entry name" value="PHOSPHATE TRANSPORTER"/>
    <property type="match status" value="1"/>
</dbReference>
<keyword evidence="6 8" id="KW-1133">Transmembrane helix</keyword>
<comment type="similarity">
    <text evidence="2">Belongs to the inorganic phosphate transporter (PiT) (TC 2.A.20) family.</text>
</comment>
<accession>A0A3P6RUU3</accession>
<feature type="transmembrane region" description="Helical" evidence="8">
    <location>
        <begin position="24"/>
        <end position="42"/>
    </location>
</feature>
<dbReference type="OrthoDB" id="260807at2759"/>
<name>A0A3P6RUU3_CYLGO</name>
<evidence type="ECO:0000313" key="10">
    <source>
        <dbReference type="Proteomes" id="UP000271889"/>
    </source>
</evidence>
<gene>
    <name evidence="9" type="ORF">CGOC_LOCUS4136</name>
</gene>
<dbReference type="PANTHER" id="PTHR11101:SF67">
    <property type="entry name" value="PHOSPHATE TRANSPORTER"/>
    <property type="match status" value="1"/>
</dbReference>
<evidence type="ECO:0000256" key="4">
    <source>
        <dbReference type="ARBA" id="ARBA00022592"/>
    </source>
</evidence>
<dbReference type="GO" id="GO:0005315">
    <property type="term" value="F:phosphate transmembrane transporter activity"/>
    <property type="evidence" value="ECO:0007669"/>
    <property type="project" value="InterPro"/>
</dbReference>
<evidence type="ECO:0000256" key="5">
    <source>
        <dbReference type="ARBA" id="ARBA00022692"/>
    </source>
</evidence>
<dbReference type="Proteomes" id="UP000271889">
    <property type="component" value="Unassembled WGS sequence"/>
</dbReference>
<keyword evidence="7 8" id="KW-0472">Membrane</keyword>
<evidence type="ECO:0008006" key="11">
    <source>
        <dbReference type="Google" id="ProtNLM"/>
    </source>
</evidence>
<reference evidence="9 10" key="1">
    <citation type="submission" date="2018-11" db="EMBL/GenBank/DDBJ databases">
        <authorList>
            <consortium name="Pathogen Informatics"/>
        </authorList>
    </citation>
    <scope>NUCLEOTIDE SEQUENCE [LARGE SCALE GENOMIC DNA]</scope>
</reference>
<comment type="subcellular location">
    <subcellularLocation>
        <location evidence="1">Membrane</location>
        <topology evidence="1">Multi-pass membrane protein</topology>
    </subcellularLocation>
</comment>